<comment type="caution">
    <text evidence="1">The sequence shown here is derived from an EMBL/GenBank/DDBJ whole genome shotgun (WGS) entry which is preliminary data.</text>
</comment>
<protein>
    <submittedName>
        <fullName evidence="1">Uncharacterized protein</fullName>
    </submittedName>
</protein>
<organism evidence="1 2">
    <name type="scientific">Akanthomyces lecanii RCEF 1005</name>
    <dbReference type="NCBI Taxonomy" id="1081108"/>
    <lineage>
        <taxon>Eukaryota</taxon>
        <taxon>Fungi</taxon>
        <taxon>Dikarya</taxon>
        <taxon>Ascomycota</taxon>
        <taxon>Pezizomycotina</taxon>
        <taxon>Sordariomycetes</taxon>
        <taxon>Hypocreomycetidae</taxon>
        <taxon>Hypocreales</taxon>
        <taxon>Cordycipitaceae</taxon>
        <taxon>Akanthomyces</taxon>
        <taxon>Cordyceps confragosa</taxon>
    </lineage>
</organism>
<sequence>MATEPKKDANSVEVDFDNVQAAVWIKWDVKGGSDRTHQANLDTDYALEGSPNIQGIEIRFGSPVNVRCYGSYPPSGTPNIELHGPTNGKHKIDARRLGAYRVVRR</sequence>
<evidence type="ECO:0000313" key="1">
    <source>
        <dbReference type="EMBL" id="OAA75651.1"/>
    </source>
</evidence>
<reference evidence="1 2" key="1">
    <citation type="journal article" date="2016" name="Genome Biol. Evol.">
        <title>Divergent and convergent evolution of fungal pathogenicity.</title>
        <authorList>
            <person name="Shang Y."/>
            <person name="Xiao G."/>
            <person name="Zheng P."/>
            <person name="Cen K."/>
            <person name="Zhan S."/>
            <person name="Wang C."/>
        </authorList>
    </citation>
    <scope>NUCLEOTIDE SEQUENCE [LARGE SCALE GENOMIC DNA]</scope>
    <source>
        <strain evidence="1 2">RCEF 1005</strain>
    </source>
</reference>
<accession>A0A168FUV9</accession>
<dbReference type="EMBL" id="AZHF01000005">
    <property type="protein sequence ID" value="OAA75651.1"/>
    <property type="molecule type" value="Genomic_DNA"/>
</dbReference>
<name>A0A168FUV9_CORDF</name>
<evidence type="ECO:0000313" key="2">
    <source>
        <dbReference type="Proteomes" id="UP000076881"/>
    </source>
</evidence>
<dbReference type="OrthoDB" id="4865428at2759"/>
<keyword evidence="2" id="KW-1185">Reference proteome</keyword>
<dbReference type="Proteomes" id="UP000076881">
    <property type="component" value="Unassembled WGS sequence"/>
</dbReference>
<dbReference type="AlphaFoldDB" id="A0A168FUV9"/>
<gene>
    <name evidence="1" type="ORF">LEL_07639</name>
</gene>
<proteinExistence type="predicted"/>